<dbReference type="AlphaFoldDB" id="A0A061FN70"/>
<evidence type="ECO:0000313" key="5">
    <source>
        <dbReference type="Proteomes" id="UP000026915"/>
    </source>
</evidence>
<dbReference type="Pfam" id="PF23559">
    <property type="entry name" value="WHD_DRP"/>
    <property type="match status" value="1"/>
</dbReference>
<feature type="domain" description="Disease resistance protein winged helix" evidence="3">
    <location>
        <begin position="97"/>
        <end position="146"/>
    </location>
</feature>
<dbReference type="Gramene" id="EOY18740">
    <property type="protein sequence ID" value="EOY18740"/>
    <property type="gene ID" value="TCM_043244"/>
</dbReference>
<name>A0A061FN70_THECC</name>
<keyword evidence="5" id="KW-1185">Reference proteome</keyword>
<dbReference type="Gene3D" id="1.10.10.10">
    <property type="entry name" value="Winged helix-like DNA-binding domain superfamily/Winged helix DNA-binding domain"/>
    <property type="match status" value="1"/>
</dbReference>
<dbReference type="GO" id="GO:0006952">
    <property type="term" value="P:defense response"/>
    <property type="evidence" value="ECO:0007669"/>
    <property type="project" value="UniProtKB-KW"/>
</dbReference>
<dbReference type="SUPFAM" id="SSF52540">
    <property type="entry name" value="P-loop containing nucleoside triphosphate hydrolases"/>
    <property type="match status" value="1"/>
</dbReference>
<dbReference type="InterPro" id="IPR042197">
    <property type="entry name" value="Apaf_helical"/>
</dbReference>
<dbReference type="InterPro" id="IPR036388">
    <property type="entry name" value="WH-like_DNA-bd_sf"/>
</dbReference>
<dbReference type="Gene3D" id="1.10.8.430">
    <property type="entry name" value="Helical domain of apoptotic protease-activating factors"/>
    <property type="match status" value="1"/>
</dbReference>
<dbReference type="InterPro" id="IPR058922">
    <property type="entry name" value="WHD_DRP"/>
</dbReference>
<sequence length="155" mass="18171">MSLFKQLAFVKQNQTFNFVDLELETIREKIVKHCAGVPLAIRAIGSLLCFKRIKSEWSRVLENITQHGHGTGIESILRLSYDHLPSHLEQCFTYCSLFPNDYEIRKHVLIKLWMAQGFIQSLNRGQSLEDVGHDYFMDLLRDLSFKRQKKMIWAI</sequence>
<dbReference type="InterPro" id="IPR027417">
    <property type="entry name" value="P-loop_NTPase"/>
</dbReference>
<evidence type="ECO:0000256" key="2">
    <source>
        <dbReference type="ARBA" id="ARBA00022821"/>
    </source>
</evidence>
<dbReference type="FunFam" id="1.10.10.10:FF:000322">
    <property type="entry name" value="Probable disease resistance protein At1g63360"/>
    <property type="match status" value="1"/>
</dbReference>
<keyword evidence="1" id="KW-0677">Repeat</keyword>
<evidence type="ECO:0000313" key="4">
    <source>
        <dbReference type="EMBL" id="EOY18740.1"/>
    </source>
</evidence>
<gene>
    <name evidence="4" type="ORF">TCM_043244</name>
</gene>
<organism evidence="4 5">
    <name type="scientific">Theobroma cacao</name>
    <name type="common">Cacao</name>
    <name type="synonym">Cocoa</name>
    <dbReference type="NCBI Taxonomy" id="3641"/>
    <lineage>
        <taxon>Eukaryota</taxon>
        <taxon>Viridiplantae</taxon>
        <taxon>Streptophyta</taxon>
        <taxon>Embryophyta</taxon>
        <taxon>Tracheophyta</taxon>
        <taxon>Spermatophyta</taxon>
        <taxon>Magnoliopsida</taxon>
        <taxon>eudicotyledons</taxon>
        <taxon>Gunneridae</taxon>
        <taxon>Pentapetalae</taxon>
        <taxon>rosids</taxon>
        <taxon>malvids</taxon>
        <taxon>Malvales</taxon>
        <taxon>Malvaceae</taxon>
        <taxon>Byttnerioideae</taxon>
        <taxon>Theobroma</taxon>
    </lineage>
</organism>
<evidence type="ECO:0000256" key="1">
    <source>
        <dbReference type="ARBA" id="ARBA00022737"/>
    </source>
</evidence>
<dbReference type="EMBL" id="CM001888">
    <property type="protein sequence ID" value="EOY18740.1"/>
    <property type="molecule type" value="Genomic_DNA"/>
</dbReference>
<reference evidence="4 5" key="1">
    <citation type="journal article" date="2013" name="Genome Biol.">
        <title>The genome sequence of the most widely cultivated cacao type and its use to identify candidate genes regulating pod color.</title>
        <authorList>
            <person name="Motamayor J.C."/>
            <person name="Mockaitis K."/>
            <person name="Schmutz J."/>
            <person name="Haiminen N."/>
            <person name="Iii D.L."/>
            <person name="Cornejo O."/>
            <person name="Findley S.D."/>
            <person name="Zheng P."/>
            <person name="Utro F."/>
            <person name="Royaert S."/>
            <person name="Saski C."/>
            <person name="Jenkins J."/>
            <person name="Podicheti R."/>
            <person name="Zhao M."/>
            <person name="Scheffler B.E."/>
            <person name="Stack J.C."/>
            <person name="Feltus F.A."/>
            <person name="Mustiga G.M."/>
            <person name="Amores F."/>
            <person name="Phillips W."/>
            <person name="Marelli J.P."/>
            <person name="May G.D."/>
            <person name="Shapiro H."/>
            <person name="Ma J."/>
            <person name="Bustamante C.D."/>
            <person name="Schnell R.J."/>
            <person name="Main D."/>
            <person name="Gilbert D."/>
            <person name="Parida L."/>
            <person name="Kuhn D.N."/>
        </authorList>
    </citation>
    <scope>NUCLEOTIDE SEQUENCE [LARGE SCALE GENOMIC DNA]</scope>
    <source>
        <strain evidence="5">cv. Matina 1-6</strain>
    </source>
</reference>
<dbReference type="PANTHER" id="PTHR23155">
    <property type="entry name" value="DISEASE RESISTANCE PROTEIN RP"/>
    <property type="match status" value="1"/>
</dbReference>
<evidence type="ECO:0000259" key="3">
    <source>
        <dbReference type="Pfam" id="PF23559"/>
    </source>
</evidence>
<proteinExistence type="predicted"/>
<dbReference type="GO" id="GO:0043531">
    <property type="term" value="F:ADP binding"/>
    <property type="evidence" value="ECO:0007669"/>
    <property type="project" value="InterPro"/>
</dbReference>
<dbReference type="HOGENOM" id="CLU_000837_19_2_1"/>
<accession>A0A061FN70</accession>
<dbReference type="STRING" id="3641.A0A061FN70"/>
<dbReference type="InterPro" id="IPR044974">
    <property type="entry name" value="Disease_R_plants"/>
</dbReference>
<dbReference type="OMA" id="RAINDWK"/>
<dbReference type="Proteomes" id="UP000026915">
    <property type="component" value="Chromosome 10"/>
</dbReference>
<dbReference type="PANTHER" id="PTHR23155:SF1211">
    <property type="entry name" value="OS09G0313500 PROTEIN"/>
    <property type="match status" value="1"/>
</dbReference>
<dbReference type="InParanoid" id="A0A061FN70"/>
<protein>
    <submittedName>
        <fullName evidence="4">NB-ARC domain-containing disease resistance-like protein</fullName>
    </submittedName>
</protein>
<keyword evidence="2" id="KW-0611">Plant defense</keyword>
<dbReference type="eggNOG" id="KOG4658">
    <property type="taxonomic scope" value="Eukaryota"/>
</dbReference>